<sequence length="411" mass="45730">MAMPLSTRAECWVWYGLAIGAVVMRYQSQYLVRKRRFFDKMTIDDILMAIIVLIYTTSISSLYIYFDIVATTDFDALAPDEYAAVGRKMGILNILSETSMQTTLWGNKCCLLLLYNRLTLFGHYRKTWVSVAAYTGLAYVAVVVSLYGGWCRPFSEYMELQPENGYWMEADSFFFSGMPDMEELQHIANHNEPVDGSGASSNPGHINQPVENENRKMLCAILTKVAVFTYSTDFVWFMWCVRETSTAMLVGNLVLGMPTLRAAWRCVFPQSSSTPLRDGESSAGTGETYATYNTAKKVSRVGSDAWSAAEQQHHHDGGGPSQWNAPPAARVAISSVYTDYELYGKAGAKGENHRGLATLARRLLIYTAPSYWLSSTHDARIWTPYVRLFVSGAMSPSGAKSASSLSAKQRG</sequence>
<keyword evidence="4" id="KW-1185">Reference proteome</keyword>
<keyword evidence="2" id="KW-0472">Membrane</keyword>
<comment type="caution">
    <text evidence="3">The sequence shown here is derived from an EMBL/GenBank/DDBJ whole genome shotgun (WGS) entry which is preliminary data.</text>
</comment>
<accession>A0A135TSR0</accession>
<feature type="transmembrane region" description="Helical" evidence="2">
    <location>
        <begin position="44"/>
        <end position="66"/>
    </location>
</feature>
<evidence type="ECO:0000256" key="1">
    <source>
        <dbReference type="SAM" id="MobiDB-lite"/>
    </source>
</evidence>
<gene>
    <name evidence="3" type="ORF">CNYM01_12781</name>
</gene>
<reference evidence="3 4" key="1">
    <citation type="submission" date="2014-02" db="EMBL/GenBank/DDBJ databases">
        <title>The genome sequence of Colletotrichum nymphaeae SA-01.</title>
        <authorList>
            <person name="Baroncelli R."/>
            <person name="Thon M.R."/>
        </authorList>
    </citation>
    <scope>NUCLEOTIDE SEQUENCE [LARGE SCALE GENOMIC DNA]</scope>
    <source>
        <strain evidence="3 4">SA-01</strain>
    </source>
</reference>
<feature type="transmembrane region" description="Helical" evidence="2">
    <location>
        <begin position="12"/>
        <end position="32"/>
    </location>
</feature>
<dbReference type="EMBL" id="JEMN01001030">
    <property type="protein sequence ID" value="KXH51198.1"/>
    <property type="molecule type" value="Genomic_DNA"/>
</dbReference>
<dbReference type="PANTHER" id="PTHR33048">
    <property type="entry name" value="PTH11-LIKE INTEGRAL MEMBRANE PROTEIN (AFU_ORTHOLOGUE AFUA_5G11245)"/>
    <property type="match status" value="1"/>
</dbReference>
<dbReference type="PANTHER" id="PTHR33048:SF110">
    <property type="entry name" value="UBID FAMILY DECARBOXYLASE"/>
    <property type="match status" value="1"/>
</dbReference>
<feature type="transmembrane region" description="Helical" evidence="2">
    <location>
        <begin position="128"/>
        <end position="150"/>
    </location>
</feature>
<dbReference type="AlphaFoldDB" id="A0A135TSR0"/>
<organism evidence="3 4">
    <name type="scientific">Colletotrichum nymphaeae SA-01</name>
    <dbReference type="NCBI Taxonomy" id="1460502"/>
    <lineage>
        <taxon>Eukaryota</taxon>
        <taxon>Fungi</taxon>
        <taxon>Dikarya</taxon>
        <taxon>Ascomycota</taxon>
        <taxon>Pezizomycotina</taxon>
        <taxon>Sordariomycetes</taxon>
        <taxon>Hypocreomycetidae</taxon>
        <taxon>Glomerellales</taxon>
        <taxon>Glomerellaceae</taxon>
        <taxon>Colletotrichum</taxon>
        <taxon>Colletotrichum acutatum species complex</taxon>
    </lineage>
</organism>
<dbReference type="InterPro" id="IPR052337">
    <property type="entry name" value="SAT4-like"/>
</dbReference>
<feature type="region of interest" description="Disordered" evidence="1">
    <location>
        <begin position="306"/>
        <end position="325"/>
    </location>
</feature>
<protein>
    <recommendedName>
        <fullName evidence="5">Integral membrane protein</fullName>
    </recommendedName>
</protein>
<name>A0A135TSR0_9PEZI</name>
<evidence type="ECO:0008006" key="5">
    <source>
        <dbReference type="Google" id="ProtNLM"/>
    </source>
</evidence>
<keyword evidence="2" id="KW-1133">Transmembrane helix</keyword>
<evidence type="ECO:0000313" key="3">
    <source>
        <dbReference type="EMBL" id="KXH51198.1"/>
    </source>
</evidence>
<keyword evidence="2" id="KW-0812">Transmembrane</keyword>
<evidence type="ECO:0000313" key="4">
    <source>
        <dbReference type="Proteomes" id="UP000070054"/>
    </source>
</evidence>
<dbReference type="Proteomes" id="UP000070054">
    <property type="component" value="Unassembled WGS sequence"/>
</dbReference>
<dbReference type="OrthoDB" id="3903189at2759"/>
<proteinExistence type="predicted"/>
<evidence type="ECO:0000256" key="2">
    <source>
        <dbReference type="SAM" id="Phobius"/>
    </source>
</evidence>